<dbReference type="AlphaFoldDB" id="A0A4Q7MFK0"/>
<evidence type="ECO:0000256" key="1">
    <source>
        <dbReference type="SAM" id="Phobius"/>
    </source>
</evidence>
<protein>
    <submittedName>
        <fullName evidence="2">Uncharacterized protein</fullName>
    </submittedName>
</protein>
<keyword evidence="1" id="KW-1133">Transmembrane helix</keyword>
<proteinExistence type="predicted"/>
<evidence type="ECO:0000313" key="3">
    <source>
        <dbReference type="Proteomes" id="UP000293874"/>
    </source>
</evidence>
<feature type="transmembrane region" description="Helical" evidence="1">
    <location>
        <begin position="22"/>
        <end position="42"/>
    </location>
</feature>
<dbReference type="OrthoDB" id="9907115at2"/>
<dbReference type="EMBL" id="SGXA01000004">
    <property type="protein sequence ID" value="RZS66904.1"/>
    <property type="molecule type" value="Genomic_DNA"/>
</dbReference>
<dbReference type="RefSeq" id="WP_130543799.1">
    <property type="nucleotide sequence ID" value="NZ_CP042431.1"/>
</dbReference>
<organism evidence="2 3">
    <name type="scientific">Pseudobacter ginsenosidimutans</name>
    <dbReference type="NCBI Taxonomy" id="661488"/>
    <lineage>
        <taxon>Bacteria</taxon>
        <taxon>Pseudomonadati</taxon>
        <taxon>Bacteroidota</taxon>
        <taxon>Chitinophagia</taxon>
        <taxon>Chitinophagales</taxon>
        <taxon>Chitinophagaceae</taxon>
        <taxon>Pseudobacter</taxon>
    </lineage>
</organism>
<keyword evidence="1" id="KW-0472">Membrane</keyword>
<keyword evidence="1" id="KW-0812">Transmembrane</keyword>
<keyword evidence="3" id="KW-1185">Reference proteome</keyword>
<name>A0A4Q7MFK0_9BACT</name>
<accession>A0A4Q7MFK0</accession>
<comment type="caution">
    <text evidence="2">The sequence shown here is derived from an EMBL/GenBank/DDBJ whole genome shotgun (WGS) entry which is preliminary data.</text>
</comment>
<gene>
    <name evidence="2" type="ORF">EV199_5288</name>
</gene>
<evidence type="ECO:0000313" key="2">
    <source>
        <dbReference type="EMBL" id="RZS66904.1"/>
    </source>
</evidence>
<reference evidence="2 3" key="1">
    <citation type="submission" date="2019-02" db="EMBL/GenBank/DDBJ databases">
        <title>Genomic Encyclopedia of Type Strains, Phase IV (KMG-IV): sequencing the most valuable type-strain genomes for metagenomic binning, comparative biology and taxonomic classification.</title>
        <authorList>
            <person name="Goeker M."/>
        </authorList>
    </citation>
    <scope>NUCLEOTIDE SEQUENCE [LARGE SCALE GENOMIC DNA]</scope>
    <source>
        <strain evidence="2 3">DSM 18116</strain>
    </source>
</reference>
<sequence length="131" mass="14625">MTSSAKTPGRSNRSSSKENRPIRVYAAILMLAILIAGILYFTRDQPIPKEIREAVSSGGKRDSVWTYSSSSPDIIALKMPNGNKFELEKNSSGIASFKVNGRTLTNPEEMEQYQRELAAMLNELNNRKQSQ</sequence>
<dbReference type="Proteomes" id="UP000293874">
    <property type="component" value="Unassembled WGS sequence"/>
</dbReference>